<keyword evidence="8 10" id="KW-0472">Membrane</keyword>
<evidence type="ECO:0000256" key="6">
    <source>
        <dbReference type="ARBA" id="ARBA00022824"/>
    </source>
</evidence>
<reference evidence="12" key="1">
    <citation type="journal article" date="2013" name="Nat. Genet.">
        <title>The draft genomes of soft-shell turtle and green sea turtle yield insights into the development and evolution of the turtle-specific body plan.</title>
        <authorList>
            <person name="Wang Z."/>
            <person name="Pascual-Anaya J."/>
            <person name="Zadissa A."/>
            <person name="Li W."/>
            <person name="Niimura Y."/>
            <person name="Huang Z."/>
            <person name="Li C."/>
            <person name="White S."/>
            <person name="Xiong Z."/>
            <person name="Fang D."/>
            <person name="Wang B."/>
            <person name="Ming Y."/>
            <person name="Chen Y."/>
            <person name="Zheng Y."/>
            <person name="Kuraku S."/>
            <person name="Pignatelli M."/>
            <person name="Herrero J."/>
            <person name="Beal K."/>
            <person name="Nozawa M."/>
            <person name="Li Q."/>
            <person name="Wang J."/>
            <person name="Zhang H."/>
            <person name="Yu L."/>
            <person name="Shigenobu S."/>
            <person name="Wang J."/>
            <person name="Liu J."/>
            <person name="Flicek P."/>
            <person name="Searle S."/>
            <person name="Wang J."/>
            <person name="Kuratani S."/>
            <person name="Yin Y."/>
            <person name="Aken B."/>
            <person name="Zhang G."/>
            <person name="Irie N."/>
        </authorList>
    </citation>
    <scope>NUCLEOTIDE SEQUENCE [LARGE SCALE GENOMIC DNA]</scope>
</reference>
<evidence type="ECO:0000256" key="9">
    <source>
        <dbReference type="SAM" id="MobiDB-lite"/>
    </source>
</evidence>
<dbReference type="GO" id="GO:0005789">
    <property type="term" value="C:endoplasmic reticulum membrane"/>
    <property type="evidence" value="ECO:0007669"/>
    <property type="project" value="UniProtKB-SubCell"/>
</dbReference>
<dbReference type="PANTHER" id="PTHR48176">
    <property type="entry name" value="DDRGK DOMAIN-CONTAINING PROTEIN 1"/>
    <property type="match status" value="1"/>
</dbReference>
<protein>
    <recommendedName>
        <fullName evidence="3">DDRGK domain-containing protein 1</fullName>
    </recommendedName>
</protein>
<evidence type="ECO:0000256" key="7">
    <source>
        <dbReference type="ARBA" id="ARBA00022989"/>
    </source>
</evidence>
<dbReference type="GO" id="GO:1990592">
    <property type="term" value="P:protein K69-linked ufmylation"/>
    <property type="evidence" value="ECO:0007669"/>
    <property type="project" value="TreeGrafter"/>
</dbReference>
<dbReference type="InterPro" id="IPR050899">
    <property type="entry name" value="DDRGK_domain-containing"/>
</dbReference>
<keyword evidence="6" id="KW-0256">Endoplasmic reticulum</keyword>
<evidence type="ECO:0000256" key="5">
    <source>
        <dbReference type="ARBA" id="ARBA00022786"/>
    </source>
</evidence>
<dbReference type="InterPro" id="IPR019153">
    <property type="entry name" value="DDRGK_dom-contain"/>
</dbReference>
<accession>M7AVX4</accession>
<dbReference type="EMBL" id="KB559902">
    <property type="protein sequence ID" value="EMP28854.1"/>
    <property type="molecule type" value="Genomic_DNA"/>
</dbReference>
<evidence type="ECO:0000256" key="2">
    <source>
        <dbReference type="ARBA" id="ARBA00009829"/>
    </source>
</evidence>
<keyword evidence="5" id="KW-0833">Ubl conjugation pathway</keyword>
<dbReference type="Gene3D" id="1.10.10.10">
    <property type="entry name" value="Winged helix-like DNA-binding domain superfamily/Winged helix DNA-binding domain"/>
    <property type="match status" value="1"/>
</dbReference>
<feature type="region of interest" description="Disordered" evidence="9">
    <location>
        <begin position="1"/>
        <end position="51"/>
    </location>
</feature>
<sequence length="363" mass="41589">MQNLESMHENQENTADEEHQRNVAAAVARPRPHTDERGEGMPRRRRNMGSRMLAQRRAQQAEDGMEVYIKLRQLLFYLGVPFLTSILCCWYTLEYMSTVLMPRGESTGTENRTVTGLATTFCGLAALFCGLPLDQLQAVIQASMISVEEDDGDEAAEFQLSGKIGAKKQRKLEEKQARKAQREAEEAEREERKKLESKREEERRKEEERIRLEEERQEEEQKKAKEEEEQREHEEYLKLKESFVVEEEGVEEAMTEEESHSFLTEFINYIKNAKVVLLEDLASHLGLRTQDAIGRVQDLMADGTLTGVIDDRGKFIYITPEEMTAVAQFIKQRGRVSIAELAQASNSLINLQPESRAVTQSTA</sequence>
<evidence type="ECO:0000313" key="11">
    <source>
        <dbReference type="EMBL" id="EMP28854.1"/>
    </source>
</evidence>
<name>M7AVX4_CHEMY</name>
<evidence type="ECO:0000256" key="3">
    <source>
        <dbReference type="ARBA" id="ARBA00018218"/>
    </source>
</evidence>
<keyword evidence="12" id="KW-1185">Reference proteome</keyword>
<organism evidence="11 12">
    <name type="scientific">Chelonia mydas</name>
    <name type="common">Green sea-turtle</name>
    <name type="synonym">Chelonia agassizi</name>
    <dbReference type="NCBI Taxonomy" id="8469"/>
    <lineage>
        <taxon>Eukaryota</taxon>
        <taxon>Metazoa</taxon>
        <taxon>Chordata</taxon>
        <taxon>Craniata</taxon>
        <taxon>Vertebrata</taxon>
        <taxon>Euteleostomi</taxon>
        <taxon>Archelosauria</taxon>
        <taxon>Testudinata</taxon>
        <taxon>Testudines</taxon>
        <taxon>Cryptodira</taxon>
        <taxon>Durocryptodira</taxon>
        <taxon>Americhelydia</taxon>
        <taxon>Chelonioidea</taxon>
        <taxon>Cheloniidae</taxon>
        <taxon>Chelonia</taxon>
    </lineage>
</organism>
<dbReference type="STRING" id="8469.M7AVX4"/>
<dbReference type="Pfam" id="PF09756">
    <property type="entry name" value="DDRGK"/>
    <property type="match status" value="1"/>
</dbReference>
<dbReference type="SUPFAM" id="SSF46785">
    <property type="entry name" value="Winged helix' DNA-binding domain"/>
    <property type="match status" value="1"/>
</dbReference>
<comment type="similarity">
    <text evidence="2">Belongs to the DDRGK1 family.</text>
</comment>
<dbReference type="InterPro" id="IPR036388">
    <property type="entry name" value="WH-like_DNA-bd_sf"/>
</dbReference>
<dbReference type="PANTHER" id="PTHR48176:SF1">
    <property type="entry name" value="DDRGK DOMAIN-CONTAINING PROTEIN 1"/>
    <property type="match status" value="1"/>
</dbReference>
<proteinExistence type="inferred from homology"/>
<dbReference type="SMART" id="SM01128">
    <property type="entry name" value="DDRGK"/>
    <property type="match status" value="1"/>
</dbReference>
<evidence type="ECO:0000256" key="1">
    <source>
        <dbReference type="ARBA" id="ARBA00004389"/>
    </source>
</evidence>
<feature type="compositionally biased region" description="Basic and acidic residues" evidence="9">
    <location>
        <begin position="1"/>
        <end position="21"/>
    </location>
</feature>
<evidence type="ECO:0000256" key="8">
    <source>
        <dbReference type="ARBA" id="ARBA00023136"/>
    </source>
</evidence>
<dbReference type="AlphaFoldDB" id="M7AVX4"/>
<feature type="compositionally biased region" description="Basic and acidic residues" evidence="9">
    <location>
        <begin position="32"/>
        <end position="42"/>
    </location>
</feature>
<dbReference type="GO" id="GO:0044389">
    <property type="term" value="F:ubiquitin-like protein ligase binding"/>
    <property type="evidence" value="ECO:0007669"/>
    <property type="project" value="TreeGrafter"/>
</dbReference>
<dbReference type="eggNOG" id="KOG3054">
    <property type="taxonomic scope" value="Eukaryota"/>
</dbReference>
<evidence type="ECO:0000313" key="12">
    <source>
        <dbReference type="Proteomes" id="UP000031443"/>
    </source>
</evidence>
<dbReference type="GO" id="GO:0051216">
    <property type="term" value="P:cartilage development"/>
    <property type="evidence" value="ECO:0007669"/>
    <property type="project" value="TreeGrafter"/>
</dbReference>
<feature type="transmembrane region" description="Helical" evidence="10">
    <location>
        <begin position="74"/>
        <end position="93"/>
    </location>
</feature>
<dbReference type="FunFam" id="1.10.10.10:FF:000143">
    <property type="entry name" value="DDRGK domain-containing protein 1"/>
    <property type="match status" value="1"/>
</dbReference>
<keyword evidence="4 10" id="KW-0812">Transmembrane</keyword>
<evidence type="ECO:0000256" key="10">
    <source>
        <dbReference type="SAM" id="Phobius"/>
    </source>
</evidence>
<dbReference type="GO" id="GO:1903895">
    <property type="term" value="P:negative regulation of IRE1-mediated unfolded protein response"/>
    <property type="evidence" value="ECO:0007669"/>
    <property type="project" value="TreeGrafter"/>
</dbReference>
<comment type="subcellular location">
    <subcellularLocation>
        <location evidence="1">Endoplasmic reticulum membrane</location>
        <topology evidence="1">Single-pass membrane protein</topology>
    </subcellularLocation>
</comment>
<keyword evidence="7 10" id="KW-1133">Transmembrane helix</keyword>
<gene>
    <name evidence="11" type="ORF">UY3_14030</name>
</gene>
<dbReference type="Proteomes" id="UP000031443">
    <property type="component" value="Unassembled WGS sequence"/>
</dbReference>
<feature type="region of interest" description="Disordered" evidence="9">
    <location>
        <begin position="171"/>
        <end position="233"/>
    </location>
</feature>
<evidence type="ECO:0000256" key="4">
    <source>
        <dbReference type="ARBA" id="ARBA00022692"/>
    </source>
</evidence>
<dbReference type="InterPro" id="IPR036390">
    <property type="entry name" value="WH_DNA-bd_sf"/>
</dbReference>